<dbReference type="RefSeq" id="WP_229924378.1">
    <property type="nucleotide sequence ID" value="NZ_BNCD01000002.1"/>
</dbReference>
<dbReference type="GO" id="GO:1904680">
    <property type="term" value="F:peptide transmembrane transporter activity"/>
    <property type="evidence" value="ECO:0007669"/>
    <property type="project" value="TreeGrafter"/>
</dbReference>
<sequence length="564" mass="61171">MTTTQPPARGARAASAKPTRRSVLAGALATAGGVALAACSPSAGAGSGGGTTLVVAGQSDNLTQVFNPFLAHSANGLTYASQGQGGFIYEPLVQINTVDIGKDIPWLAEKWAWAENNRKLTFTLQSGVKWTDGKPFSADDVVFTFEMLKKHPGLNLLGVAFDTIEATGPTEVVMTFAAPSEQFFTNIVSAPIVSRHIWSKAGDPTTYTDKNPVGTGPFKLGSFSAQSFVLERNEHYWQQKAQVESIRFVAYKDNQSMTNALVQGQADWGGTYIADADKTYLSRSKDNHYWAPLAGTDGLIPNLERWPLSDLAVRRAISLGVDRKQVGGATGAPPATNVTGLPMPAYQDEVSAQYRGVDFVQDKAKAEKTLTDAGYTKGGDGYYHKGGKRVEFSISFPSAYTDIASRVQVLVSQLKDIGIKLTIDTTTVNDINDVTAKGDFDSTMGYPVGSAPRAFSFYNDTINPNLYYPLGKATPTSQNIERFRNTEAAQLFKQYPKASSDKERRQILDKIQTVFVENLPWIPMFYWGSYGNWSTAKVSGFPTPGNPYFSPVPNPVVALRLKPV</sequence>
<evidence type="ECO:0000256" key="1">
    <source>
        <dbReference type="ARBA" id="ARBA00022729"/>
    </source>
</evidence>
<evidence type="ECO:0000313" key="5">
    <source>
        <dbReference type="Proteomes" id="UP000603708"/>
    </source>
</evidence>
<keyword evidence="1 2" id="KW-0732">Signal</keyword>
<dbReference type="InterPro" id="IPR030678">
    <property type="entry name" value="Peptide/Ni-bd"/>
</dbReference>
<dbReference type="Proteomes" id="UP000603708">
    <property type="component" value="Unassembled WGS sequence"/>
</dbReference>
<dbReference type="Gene3D" id="3.10.105.10">
    <property type="entry name" value="Dipeptide-binding Protein, Domain 3"/>
    <property type="match status" value="1"/>
</dbReference>
<dbReference type="Pfam" id="PF00496">
    <property type="entry name" value="SBP_bac_5"/>
    <property type="match status" value="1"/>
</dbReference>
<dbReference type="PANTHER" id="PTHR30290">
    <property type="entry name" value="PERIPLASMIC BINDING COMPONENT OF ABC TRANSPORTER"/>
    <property type="match status" value="1"/>
</dbReference>
<dbReference type="InterPro" id="IPR039424">
    <property type="entry name" value="SBP_5"/>
</dbReference>
<feature type="chain" id="PRO_5037847373" evidence="2">
    <location>
        <begin position="38"/>
        <end position="564"/>
    </location>
</feature>
<dbReference type="InterPro" id="IPR006311">
    <property type="entry name" value="TAT_signal"/>
</dbReference>
<dbReference type="InterPro" id="IPR000914">
    <property type="entry name" value="SBP_5_dom"/>
</dbReference>
<reference evidence="4" key="2">
    <citation type="submission" date="2020-09" db="EMBL/GenBank/DDBJ databases">
        <authorList>
            <person name="Sun Q."/>
            <person name="Ohkuma M."/>
        </authorList>
    </citation>
    <scope>NUCLEOTIDE SEQUENCE</scope>
    <source>
        <strain evidence="4">JCM 5069</strain>
    </source>
</reference>
<dbReference type="Gene3D" id="3.90.76.10">
    <property type="entry name" value="Dipeptide-binding Protein, Domain 1"/>
    <property type="match status" value="1"/>
</dbReference>
<evidence type="ECO:0000256" key="2">
    <source>
        <dbReference type="SAM" id="SignalP"/>
    </source>
</evidence>
<dbReference type="GO" id="GO:0030288">
    <property type="term" value="C:outer membrane-bounded periplasmic space"/>
    <property type="evidence" value="ECO:0007669"/>
    <property type="project" value="TreeGrafter"/>
</dbReference>
<gene>
    <name evidence="4" type="ORF">GCM10018793_09900</name>
</gene>
<comment type="caution">
    <text evidence="4">The sequence shown here is derived from an EMBL/GenBank/DDBJ whole genome shotgun (WGS) entry which is preliminary data.</text>
</comment>
<dbReference type="GO" id="GO:0042938">
    <property type="term" value="P:dipeptide transport"/>
    <property type="evidence" value="ECO:0007669"/>
    <property type="project" value="TreeGrafter"/>
</dbReference>
<name>A0A919FVC9_9ACTN</name>
<reference evidence="4" key="1">
    <citation type="journal article" date="2014" name="Int. J. Syst. Evol. Microbiol.">
        <title>Complete genome sequence of Corynebacterium casei LMG S-19264T (=DSM 44701T), isolated from a smear-ripened cheese.</title>
        <authorList>
            <consortium name="US DOE Joint Genome Institute (JGI-PGF)"/>
            <person name="Walter F."/>
            <person name="Albersmeier A."/>
            <person name="Kalinowski J."/>
            <person name="Ruckert C."/>
        </authorList>
    </citation>
    <scope>NUCLEOTIDE SEQUENCE</scope>
    <source>
        <strain evidence="4">JCM 5069</strain>
    </source>
</reference>
<dbReference type="PROSITE" id="PS51318">
    <property type="entry name" value="TAT"/>
    <property type="match status" value="1"/>
</dbReference>
<feature type="domain" description="Solute-binding protein family 5" evidence="3">
    <location>
        <begin position="104"/>
        <end position="459"/>
    </location>
</feature>
<dbReference type="PIRSF" id="PIRSF002741">
    <property type="entry name" value="MppA"/>
    <property type="match status" value="1"/>
</dbReference>
<dbReference type="AlphaFoldDB" id="A0A919FVC9"/>
<accession>A0A919FVC9</accession>
<evidence type="ECO:0000313" key="4">
    <source>
        <dbReference type="EMBL" id="GHH72604.1"/>
    </source>
</evidence>
<organism evidence="4 5">
    <name type="scientific">Streptomyces sulfonofaciens</name>
    <dbReference type="NCBI Taxonomy" id="68272"/>
    <lineage>
        <taxon>Bacteria</taxon>
        <taxon>Bacillati</taxon>
        <taxon>Actinomycetota</taxon>
        <taxon>Actinomycetes</taxon>
        <taxon>Kitasatosporales</taxon>
        <taxon>Streptomycetaceae</taxon>
        <taxon>Streptomyces</taxon>
    </lineage>
</organism>
<protein>
    <submittedName>
        <fullName evidence="4">Peptide ABC transporter substrate-binding protein</fullName>
    </submittedName>
</protein>
<evidence type="ECO:0000259" key="3">
    <source>
        <dbReference type="Pfam" id="PF00496"/>
    </source>
</evidence>
<dbReference type="EMBL" id="BNCD01000002">
    <property type="protein sequence ID" value="GHH72604.1"/>
    <property type="molecule type" value="Genomic_DNA"/>
</dbReference>
<dbReference type="PANTHER" id="PTHR30290:SF38">
    <property type="entry name" value="D,D-DIPEPTIDE-BINDING PERIPLASMIC PROTEIN DDPA-RELATED"/>
    <property type="match status" value="1"/>
</dbReference>
<dbReference type="Gene3D" id="3.40.190.10">
    <property type="entry name" value="Periplasmic binding protein-like II"/>
    <property type="match status" value="1"/>
</dbReference>
<dbReference type="CDD" id="cd08509">
    <property type="entry name" value="PBP2_TmCBP_oligosaccharides_like"/>
    <property type="match status" value="1"/>
</dbReference>
<proteinExistence type="predicted"/>
<keyword evidence="5" id="KW-1185">Reference proteome</keyword>
<feature type="signal peptide" evidence="2">
    <location>
        <begin position="1"/>
        <end position="37"/>
    </location>
</feature>
<dbReference type="SUPFAM" id="SSF53850">
    <property type="entry name" value="Periplasmic binding protein-like II"/>
    <property type="match status" value="1"/>
</dbReference>
<dbReference type="GO" id="GO:0043190">
    <property type="term" value="C:ATP-binding cassette (ABC) transporter complex"/>
    <property type="evidence" value="ECO:0007669"/>
    <property type="project" value="InterPro"/>
</dbReference>